<protein>
    <submittedName>
        <fullName evidence="3">Hypp7666 protein</fullName>
    </submittedName>
</protein>
<accession>A0A8K0EBL2</accession>
<feature type="compositionally biased region" description="Basic residues" evidence="2">
    <location>
        <begin position="1"/>
        <end position="11"/>
    </location>
</feature>
<dbReference type="EMBL" id="OV696700">
    <property type="protein sequence ID" value="CAH1246169.1"/>
    <property type="molecule type" value="Genomic_DNA"/>
</dbReference>
<evidence type="ECO:0000313" key="3">
    <source>
        <dbReference type="EMBL" id="CAH1246169.1"/>
    </source>
</evidence>
<keyword evidence="4" id="KW-1185">Reference proteome</keyword>
<feature type="region of interest" description="Disordered" evidence="2">
    <location>
        <begin position="1"/>
        <end position="41"/>
    </location>
</feature>
<name>A0A8K0EBL2_BRALA</name>
<organism evidence="3 4">
    <name type="scientific">Branchiostoma lanceolatum</name>
    <name type="common">Common lancelet</name>
    <name type="synonym">Amphioxus lanceolatum</name>
    <dbReference type="NCBI Taxonomy" id="7740"/>
    <lineage>
        <taxon>Eukaryota</taxon>
        <taxon>Metazoa</taxon>
        <taxon>Chordata</taxon>
        <taxon>Cephalochordata</taxon>
        <taxon>Leptocardii</taxon>
        <taxon>Amphioxiformes</taxon>
        <taxon>Branchiostomatidae</taxon>
        <taxon>Branchiostoma</taxon>
    </lineage>
</organism>
<evidence type="ECO:0000256" key="2">
    <source>
        <dbReference type="SAM" id="MobiDB-lite"/>
    </source>
</evidence>
<reference evidence="3" key="1">
    <citation type="submission" date="2022-01" db="EMBL/GenBank/DDBJ databases">
        <authorList>
            <person name="Braso-Vives M."/>
        </authorList>
    </citation>
    <scope>NUCLEOTIDE SEQUENCE</scope>
</reference>
<evidence type="ECO:0000256" key="1">
    <source>
        <dbReference type="SAM" id="Coils"/>
    </source>
</evidence>
<gene>
    <name evidence="3" type="primary">Hypp7666</name>
    <name evidence="3" type="ORF">BLAG_LOCUS8278</name>
</gene>
<dbReference type="Proteomes" id="UP000838412">
    <property type="component" value="Chromosome 15"/>
</dbReference>
<dbReference type="InterPro" id="IPR004244">
    <property type="entry name" value="Transposase_22"/>
</dbReference>
<dbReference type="PANTHER" id="PTHR11505">
    <property type="entry name" value="L1 TRANSPOSABLE ELEMENT-RELATED"/>
    <property type="match status" value="1"/>
</dbReference>
<keyword evidence="1" id="KW-0175">Coiled coil</keyword>
<proteinExistence type="predicted"/>
<dbReference type="AlphaFoldDB" id="A0A8K0EBL2"/>
<feature type="coiled-coil region" evidence="1">
    <location>
        <begin position="50"/>
        <end position="95"/>
    </location>
</feature>
<evidence type="ECO:0000313" key="4">
    <source>
        <dbReference type="Proteomes" id="UP000838412"/>
    </source>
</evidence>
<sequence>MSARKTRGASAKRHDSPGDTREEENGDGKGHRTSSRRSWMGRESFSLSRLEKLEKKNEVLETKLADFERDSDERIKRITQKLKATEGLVEELELKSNKLERFEDGTTCIRIIGRKIERAHPDGPKSKSDGDGTPQHILFKLNSYQDKISIMKVARVKLKSEGYHFTDDLTMSDMQEKRKWRDNVREAYGKGVKYRFFNGLWRDSKGKPWVKLMS</sequence>
<dbReference type="Gene3D" id="3.30.70.1820">
    <property type="entry name" value="L1 transposable element, RRM domain"/>
    <property type="match status" value="1"/>
</dbReference>
<dbReference type="OrthoDB" id="10040174at2759"/>